<evidence type="ECO:0000256" key="2">
    <source>
        <dbReference type="ARBA" id="ARBA00022450"/>
    </source>
</evidence>
<dbReference type="InterPro" id="IPR057326">
    <property type="entry name" value="KR_dom"/>
</dbReference>
<dbReference type="SUPFAM" id="SSF55048">
    <property type="entry name" value="Probable ACP-binding domain of malonyl-CoA ACP transacylase"/>
    <property type="match status" value="3"/>
</dbReference>
<organism evidence="11 12">
    <name type="scientific">Catenulispora yoronensis</name>
    <dbReference type="NCBI Taxonomy" id="450799"/>
    <lineage>
        <taxon>Bacteria</taxon>
        <taxon>Bacillati</taxon>
        <taxon>Actinomycetota</taxon>
        <taxon>Actinomycetes</taxon>
        <taxon>Catenulisporales</taxon>
        <taxon>Catenulisporaceae</taxon>
        <taxon>Catenulispora</taxon>
    </lineage>
</organism>
<dbReference type="RefSeq" id="WP_344668233.1">
    <property type="nucleotide sequence ID" value="NZ_BAAAQN010000033.1"/>
</dbReference>
<dbReference type="InterPro" id="IPR016035">
    <property type="entry name" value="Acyl_Trfase/lysoPLipase"/>
</dbReference>
<evidence type="ECO:0000256" key="1">
    <source>
        <dbReference type="ARBA" id="ARBA00001957"/>
    </source>
</evidence>
<dbReference type="InterPro" id="IPR036291">
    <property type="entry name" value="NAD(P)-bd_dom_sf"/>
</dbReference>
<dbReference type="SMART" id="SM01294">
    <property type="entry name" value="PKS_PP_betabranch"/>
    <property type="match status" value="3"/>
</dbReference>
<comment type="cofactor">
    <cofactor evidence="1">
        <name>pantetheine 4'-phosphate</name>
        <dbReference type="ChEBI" id="CHEBI:47942"/>
    </cofactor>
</comment>
<dbReference type="InterPro" id="IPR014031">
    <property type="entry name" value="Ketoacyl_synth_C"/>
</dbReference>
<dbReference type="InterPro" id="IPR006162">
    <property type="entry name" value="Ppantetheine_attach_site"/>
</dbReference>
<evidence type="ECO:0000313" key="12">
    <source>
        <dbReference type="Proteomes" id="UP001500751"/>
    </source>
</evidence>
<protein>
    <submittedName>
        <fullName evidence="11">Uncharacterized protein</fullName>
    </submittedName>
</protein>
<feature type="compositionally biased region" description="Low complexity" evidence="8">
    <location>
        <begin position="2096"/>
        <end position="2111"/>
    </location>
</feature>
<evidence type="ECO:0000313" key="11">
    <source>
        <dbReference type="EMBL" id="GAA2042501.1"/>
    </source>
</evidence>
<keyword evidence="5" id="KW-0045">Antibiotic biosynthesis</keyword>
<dbReference type="PROSITE" id="PS50075">
    <property type="entry name" value="CARRIER"/>
    <property type="match status" value="3"/>
</dbReference>
<evidence type="ECO:0000256" key="5">
    <source>
        <dbReference type="ARBA" id="ARBA00023194"/>
    </source>
</evidence>
<feature type="domain" description="Ketosynthase family 3 (KS3)" evidence="10">
    <location>
        <begin position="1649"/>
        <end position="2076"/>
    </location>
</feature>
<dbReference type="SMART" id="SM00822">
    <property type="entry name" value="PKS_KR"/>
    <property type="match status" value="3"/>
</dbReference>
<comment type="caution">
    <text evidence="11">The sequence shown here is derived from an EMBL/GenBank/DDBJ whole genome shotgun (WGS) entry which is preliminary data.</text>
</comment>
<feature type="region of interest" description="Disordered" evidence="8">
    <location>
        <begin position="2088"/>
        <end position="2121"/>
    </location>
</feature>
<keyword evidence="6" id="KW-0511">Multifunctional enzyme</keyword>
<dbReference type="Gene3D" id="3.40.47.10">
    <property type="match status" value="3"/>
</dbReference>
<feature type="domain" description="Carrier" evidence="9">
    <location>
        <begin position="1550"/>
        <end position="1625"/>
    </location>
</feature>
<dbReference type="SMART" id="SM00823">
    <property type="entry name" value="PKS_PP"/>
    <property type="match status" value="3"/>
</dbReference>
<dbReference type="InterPro" id="IPR018201">
    <property type="entry name" value="Ketoacyl_synth_AS"/>
</dbReference>
<evidence type="ECO:0000256" key="3">
    <source>
        <dbReference type="ARBA" id="ARBA00022553"/>
    </source>
</evidence>
<dbReference type="Pfam" id="PF00698">
    <property type="entry name" value="Acyl_transf_1"/>
    <property type="match status" value="3"/>
</dbReference>
<dbReference type="InterPro" id="IPR016036">
    <property type="entry name" value="Malonyl_transacylase_ACP-bd"/>
</dbReference>
<feature type="compositionally biased region" description="Low complexity" evidence="8">
    <location>
        <begin position="1130"/>
        <end position="1142"/>
    </location>
</feature>
<dbReference type="InterPro" id="IPR050091">
    <property type="entry name" value="PKS_NRPS_Biosynth_Enz"/>
</dbReference>
<dbReference type="InterPro" id="IPR020841">
    <property type="entry name" value="PKS_Beta-ketoAc_synthase_dom"/>
</dbReference>
<sequence length="4867" mass="504123">MANEDKFRDYLKLVTANLRQARRSLREVERRRHEPIAVVGMGCRFPGGVSAPQELWELLSSGGDAICGFPDDRGWDVDALYDPDPDRMGTSYSRHGGFLRQASEFDAGFFGISPREALAMDPQQRLMLEVAWEALERSGIDPQSLKGSQTGVFAGAYASGYGLKPAEESQEVEGHLLTGMATSVLSGRIAFSLGLVGPTVTVDTACSSALVALHLACQSLRSGECDLALAGGVTVIVTPTMFVEFSRQKGMSVDGRCRSFAAAADGSGWAEGAGLLVVERLSDARRNGHPILAVVRGSAINQDGASNGLTAPNGPAQQRVIRAALANAQLATSDIDVVEAHGSATTLGDPIEAQALIATYGQDRPDGRPLYLGSVKSNIGHTQAAAGAAGLIKTVLALQNQAMPRTLHADEPSPHIDWSAGQVQLLQDQVAWAPGERTRRAGVSSFGISGTNAHVILEEAPGPEDFVDDAETDADGSSEPGAASEPGTATESGAATERTTTPVATASAVATASTASEQPQPPAILKTPSTHPVWLVSGRSADGLAGQAGRLREYTLARPELEPADVAWSLAASRSVFDHRAVVTGTDRASLVSGLAALATGQSAPGLTTGSLVAGGVGRPVFVFPGQGSQWAGMGRELLADSPVFAARLAECAEALAPLVDWSLLDVIKNAEPLDTADVAQPVMWAVMVSLAALWQAAGVNPEAVIGHSQGEIAAATVAGILSIPDGAKVVVARSKALAGLNASGGLLSVVMPEAAVVTVLEETGFADRVTIAAVNSPAATVVSGTPEDLDAFEVKLSKRRILRWRVPATADFAAHSPRVERIEPELTRELARIRPAESRIAFYSTAHSRWMAGPELGAAYWYANVREQVRFADAVAELAQAGHRTFLEISAQPTLTGSITETVQEADLPAPVVSGTITREDAGATGLLASFAAVHVQGVALDWRAILGGDGTRVDLPTYAFQHRRFWLKPLAATIAGNPADDELWAAVEDGDVSRLADALALDTDRAGDLLPALASWRRRERADSAASDWRYRITWSAVTDPGSAVLSGTWLAVVPAGADAHDEIRALTDRGAQVVLLETGAADLDREVLAARLAELAAQTELAGVLSFPAAAAGDTAITSDTAATNDPTTAGAPSTPTTAGVVPSLATTLILIQALGDADISAPLWTVTQGAVSAVAGDPVADPFQAQLWGLGRVAGLEHPERWGGLIDLPPVRDDRIASRFAAALAGLGEDQVAVRESGLLARRLARAPQAASKRTWTPHGTVLVTGGTGALGRHVARWLADRGAERIILASRSGASAAEAAALAADLAVAATAPSGVAIDIVSCDVTQRSAISTVLNSIAASGPPLTAVFHLAGVSQTTQVADTTLADLADVADAKIAGARLLDDLTTDLQLEAFVLFSSAAATWGGAQQPGFAAANAHLDALVEARRAAGRTATAVAWGPWAGDGIADGDAGAQMQRRGLTPLDPARAVAALGRALDADDLQVTIADVDWEKFAPTFTLRRPSPLIEALPEVRQALAAAAAQGAAESDGALAEQIKTLSRADQDRLLTELVRGQAADVLKYPSAAAVEPNRAFSELGFDSLTSVELRNRLGAVTGLRLPATLLFDYPTSAVLAEFLRTGLLGIGADDEAARPQATAGFDRTGADDPIAIVGLGCRFPGGISTPEELWDLLASGGDAIGAFPTNRGWDIDSIYDPDPGHTGTSYVRHGGFLHEATDFDAGFFGISPREALAMDPQQRLLLEVSWEALERAGIDPHSLRGTATGVFAGASFAGYGLAPSDDAENLEAHLLTGTTTSVISGRVSYTLGLEGPAVTVDTACSSTHVALHLACQALRSGECSLALAGGAFVSASPELFVWTSRQRGLAEDGRCKSYAGAADGMGISEGAGMILVERLSDARANGHPVLAVIRGTAVNQDGASNGLTAPNGPSQQRVIRAALANARITTNDVDVVEGHGSGTTLGDPIEAQAVIATYGQGRPEGQPMYLGSVKSNIGHAQAAAGSAGIIKMVMALRNELLPQTLHIDEPSPHIDWSAGDVQLLTEAVPWPTGGERVRRAGVSSFGVSGTNAHIILEEAPLYAPVVAGATAEGDDTSDNTSDATATATTTEATQNPDEARNSAPTLLAPWCPVTAWPVSGRSTDGLTGQAGRLREFVLARPGLAPTDVGWSLATSRSTFEHRAVVVGSDRGTLAAGLAAVATGQAAPGVVTGSAGSFGGRTVFVFPGQGSQWAGMGRELLADSPVFAARLAECADALAPLVDWSLLDVIENSEPLDTADLAQPVMWAVMVSLAALWQAAGVNPEAVIGHSQGEIAAATVAGILSIQDGAKVVVTRAKALADLNASGGLLAVVMPEQAVVTVIEETGFADRITVAAVNSPAATVVSGVPADLDAFEAKLSKRRILRWRVPATADFVAHSPRVEPIEATLREALSGIRPADGAISFYSTAHNRWVSGAELDAGYWYTNVREQVRFADAVVDLAQNGYRAFIEVSAQPTLTGAVTECADESGATGTVVTGTVTREESGAAGLLTALARAHVAGVQVDWRAVLGGGERVPLPTYAFQRRRYWMQGSTTQAAAETTADAAEARFWAAVEDGDLRELAEELAIDGRLPLNDLLPALATWRRRERADSVVGDWRYRVTWVQLPEPASAALTGSWLLAVPESHTADPWLAALVRALTEHGAHVVQIPVAVTDPALDRTTLAATLTAAVAGLEDTKVSGVLSVLSLDETPYPGVPTVPAGVAGTLFLLQALGDAGIGAPLRILTTGAVATGLGEPVTSAVLSEIWGLGRVVALEHPDRWGGLIDLPAAWDDRIAHRFCGLLTHVVEDQIAVRGSGILGRRLVRAPQARQSRTWTPGGTVLITGGTGAIGGHVGRWLTGRGAERIVLTSRSGAEAAGVPELAAALAGSGTDVVVASCDTARRSDVAGVLGRIAADGPPLSTVIHSAGVLDDGVLDRQSVPRLATTLGAKAAGAAWLDELTRDADLDAFVVFSSAAATFGGGGQGNYAAANAYLDGLVEKRRAAGLPGLSVAWGPWAGGGVSQATDAARARLRRNKWEVLMAPELAVRALGQALDNPDDVTVTVIDIDWAQLCTAPAAAELRQHPMVRDLPDVVRNLANPGGASDSRGGAADGDLVRQLAGLLPAEQERTLTDLVRAEAAAVLNYPSAEAVEPDRPFSELGFDSLTSVELRNQVSAATGLRLPATLLFDYPTPTVLAAYLRSEMLGALAGAGAATGTDAPAGPTASGPGADPAEPLAIVGMGCRFPGGVRSPEDLWRLLENAAEGISPLPADRGWDVEALYHPDPDHAGTSYVREGGYVQRATEFDPAFFAISPREALAMDPQQRLLLETSWEALERAGIDPHSLRGSRTGVFVGGYGSGYEALGMAAVRDGAEGVEGHLVTGNATSILSGRVSYALGLEGPAVTVDTACSSSLVAMHLAGQALRSGECALALVSGVTIMATPRELIGFSRQRGLAADGRSKAFSAAADGMGMGEGVGTLIVERLSDAQRNGHPVLAVVRGSAVNQDGASNGLTAPNGPSQQRVIRAALANARLTPTDVDVVEAHGTGTPLGDPIEAQALMATYGQGRAEDKPLWLGSVKSNIGHAQAAAGVAGIIKVVLAMRHEVLPQTLHVEDPSPHIDWTEGDVRLLAAPVPWPGGGKVRRAGVSGFGISGTNAHVIVEEAPELPAEVAIEDPEATEATEAVENVENIEEAAAEKQPVLGGADVSAWVISGRGSEGLAAQAGRLREFVLAEAVETEDVAYSLATARARFDNRAVVIGRTREELTAGLAAVATKQSGPVVGVAKTGARVGYLFSGQGAQRAGMGRSLYAASPVFAESFDRVAAILEAELGLPVADVVLGRAKDVDADQTVFAQTGLFAVQVALVEMLTAAGVRPDAVAGHSVGEIAAAWAAGVLSLEDACRLVATRARLMQALPEGGAMCSIAATEAEVLETLTGNVAIGAVNGPMATVVSGDAAEVDAIAELWRGRERRVRPLRVSHAFHSHHMDPILEELGGVANTVTHSAARIPWAQAAIGEVAPSYWTEQARQPVRFADAVNALAERGITVYIEIGPDGTLSAIGSAAVPAETGATFIPLLRSKSPAPVTVATALARAHVQGIGVDWPAVLGTGDRIDLPTYAFQHQSFWPQVTQVYGGKAAEATGAEAEFWSAVEGGDVSQLADTLAIDGDRLADLLPALASWRRRERADSAVADWRYRVSWAPVPEPAAAVLDGTWLLIAPAGHPTADLAQALGARGAEVRTFEFTAADLDRAALTARLAETFAGFEEGRLAGVVSLLAHAETPLPDLPGVPFGVGGTLVLAQALGDADIAAPLWALTSGAVATDRGEAVAHPVQGQIWGLGRVVGLEHPERWGGLVDLPQEWDDQIAAKLCAVLATPTGDTGEDQLAVRAAGIFGRRLTHAPAARSGREWTPRGSVLITGGTGAIGGHVGRWVAERGADRVVLCSRSGPAAANVAGLAAQLAAAGTAVDLVACDTSRREAVQGLLARIAATGPALTAVMHTAGVGQATYIADTTLAEQAAVCGAKADGAALLDELTRDADLDAFVVFSSIAAVWGSAMQPSYAAGNAYLDSMMENRRAEGRPALSVSWGPWGGGGMTAVEDAERMVKRGLKLLDPRLAMQALAQAVDAGEDLLTVVDVDWATFAPLFTLRRPSPLIEGLPEVAAALAAAREESAGTGAGGELAVQLAGLSAADQDRVLIDLVRTEAARALGYPSADAVEPDRAFSDLGFDSLTGVELRNRLTAATGRAISATVVFDYPTPIALAGHLRQAIAPAEAEQLPLLAELDRLESVLSTAAVSEGDSGKVTARLEAVMTKWKEIRGLTEGTAVMDKLESSSDDEIFDFLGKEFGIR</sequence>
<feature type="domain" description="Carrier" evidence="9">
    <location>
        <begin position="4712"/>
        <end position="4787"/>
    </location>
</feature>
<dbReference type="InterPro" id="IPR032821">
    <property type="entry name" value="PKS_assoc"/>
</dbReference>
<keyword evidence="4" id="KW-0808">Transferase</keyword>
<dbReference type="SMART" id="SM00825">
    <property type="entry name" value="PKS_KS"/>
    <property type="match status" value="3"/>
</dbReference>
<dbReference type="InterPro" id="IPR036736">
    <property type="entry name" value="ACP-like_sf"/>
</dbReference>
<evidence type="ECO:0000256" key="4">
    <source>
        <dbReference type="ARBA" id="ARBA00022679"/>
    </source>
</evidence>
<dbReference type="Gene3D" id="3.40.366.10">
    <property type="entry name" value="Malonyl-Coenzyme A Acyl Carrier Protein, domain 2"/>
    <property type="match status" value="3"/>
</dbReference>
<dbReference type="PROSITE" id="PS00012">
    <property type="entry name" value="PHOSPHOPANTETHEINE"/>
    <property type="match status" value="3"/>
</dbReference>
<dbReference type="CDD" id="cd08952">
    <property type="entry name" value="KR_1_SDR_x"/>
    <property type="match status" value="3"/>
</dbReference>
<evidence type="ECO:0000259" key="10">
    <source>
        <dbReference type="PROSITE" id="PS52004"/>
    </source>
</evidence>
<dbReference type="Pfam" id="PF08659">
    <property type="entry name" value="KR"/>
    <property type="match status" value="3"/>
</dbReference>
<accession>A0ABP5GAT7</accession>
<dbReference type="SMART" id="SM00827">
    <property type="entry name" value="PKS_AT"/>
    <property type="match status" value="3"/>
</dbReference>
<dbReference type="SUPFAM" id="SSF51735">
    <property type="entry name" value="NAD(P)-binding Rossmann-fold domains"/>
    <property type="match status" value="6"/>
</dbReference>
<dbReference type="Pfam" id="PF02801">
    <property type="entry name" value="Ketoacyl-synt_C"/>
    <property type="match status" value="3"/>
</dbReference>
<dbReference type="SUPFAM" id="SSF53901">
    <property type="entry name" value="Thiolase-like"/>
    <property type="match status" value="3"/>
</dbReference>
<name>A0ABP5GAT7_9ACTN</name>
<reference evidence="12" key="1">
    <citation type="journal article" date="2019" name="Int. J. Syst. Evol. Microbiol.">
        <title>The Global Catalogue of Microorganisms (GCM) 10K type strain sequencing project: providing services to taxonomists for standard genome sequencing and annotation.</title>
        <authorList>
            <consortium name="The Broad Institute Genomics Platform"/>
            <consortium name="The Broad Institute Genome Sequencing Center for Infectious Disease"/>
            <person name="Wu L."/>
            <person name="Ma J."/>
        </authorList>
    </citation>
    <scope>NUCLEOTIDE SEQUENCE [LARGE SCALE GENOMIC DNA]</scope>
    <source>
        <strain evidence="12">JCM 16014</strain>
    </source>
</reference>
<feature type="compositionally biased region" description="Acidic residues" evidence="8">
    <location>
        <begin position="464"/>
        <end position="476"/>
    </location>
</feature>
<proteinExistence type="predicted"/>
<dbReference type="Pfam" id="PF16197">
    <property type="entry name" value="KAsynt_C_assoc"/>
    <property type="match status" value="3"/>
</dbReference>
<keyword evidence="12" id="KW-1185">Reference proteome</keyword>
<feature type="domain" description="Ketosynthase family 3 (KS3)" evidence="10">
    <location>
        <begin position="3250"/>
        <end position="3680"/>
    </location>
</feature>
<dbReference type="PROSITE" id="PS52004">
    <property type="entry name" value="KS3_2"/>
    <property type="match status" value="3"/>
</dbReference>
<feature type="domain" description="Ketosynthase family 3 (KS3)" evidence="10">
    <location>
        <begin position="33"/>
        <end position="459"/>
    </location>
</feature>
<dbReference type="Gene3D" id="1.10.1200.10">
    <property type="entry name" value="ACP-like"/>
    <property type="match status" value="3"/>
</dbReference>
<dbReference type="CDD" id="cd00833">
    <property type="entry name" value="PKS"/>
    <property type="match status" value="3"/>
</dbReference>
<dbReference type="InterPro" id="IPR014030">
    <property type="entry name" value="Ketoacyl_synth_N"/>
</dbReference>
<feature type="region of interest" description="Disordered" evidence="8">
    <location>
        <begin position="464"/>
        <end position="528"/>
    </location>
</feature>
<dbReference type="Pfam" id="PF22621">
    <property type="entry name" value="CurL-like_PKS_C"/>
    <property type="match status" value="2"/>
</dbReference>
<dbReference type="InterPro" id="IPR015083">
    <property type="entry name" value="NorB/c/GfsB-D-like_docking"/>
</dbReference>
<dbReference type="Pfam" id="PF00109">
    <property type="entry name" value="ketoacyl-synt"/>
    <property type="match status" value="3"/>
</dbReference>
<dbReference type="PANTHER" id="PTHR43775:SF51">
    <property type="entry name" value="INACTIVE PHENOLPHTHIOCEROL SYNTHESIS POLYKETIDE SYNTHASE TYPE I PKS1-RELATED"/>
    <property type="match status" value="1"/>
</dbReference>
<evidence type="ECO:0000256" key="7">
    <source>
        <dbReference type="ARBA" id="ARBA00023315"/>
    </source>
</evidence>
<dbReference type="SUPFAM" id="SSF52151">
    <property type="entry name" value="FabD/lysophospholipase-like"/>
    <property type="match status" value="3"/>
</dbReference>
<dbReference type="Pfam" id="PF18369">
    <property type="entry name" value="PKS_DE"/>
    <property type="match status" value="3"/>
</dbReference>
<dbReference type="EMBL" id="BAAAQN010000033">
    <property type="protein sequence ID" value="GAA2042501.1"/>
    <property type="molecule type" value="Genomic_DNA"/>
</dbReference>
<dbReference type="InterPro" id="IPR041618">
    <property type="entry name" value="PKS_DE"/>
</dbReference>
<dbReference type="InterPro" id="IPR016039">
    <property type="entry name" value="Thiolase-like"/>
</dbReference>
<dbReference type="SUPFAM" id="SSF47336">
    <property type="entry name" value="ACP-like"/>
    <property type="match status" value="3"/>
</dbReference>
<dbReference type="Pfam" id="PF00550">
    <property type="entry name" value="PP-binding"/>
    <property type="match status" value="3"/>
</dbReference>
<feature type="compositionally biased region" description="Low complexity" evidence="8">
    <location>
        <begin position="499"/>
        <end position="516"/>
    </location>
</feature>
<evidence type="ECO:0000256" key="8">
    <source>
        <dbReference type="SAM" id="MobiDB-lite"/>
    </source>
</evidence>
<keyword evidence="7" id="KW-0012">Acyltransferase</keyword>
<dbReference type="InterPro" id="IPR009081">
    <property type="entry name" value="PP-bd_ACP"/>
</dbReference>
<dbReference type="PROSITE" id="PS00606">
    <property type="entry name" value="KS3_1"/>
    <property type="match status" value="3"/>
</dbReference>
<dbReference type="Gene3D" id="3.40.50.720">
    <property type="entry name" value="NAD(P)-binding Rossmann-like Domain"/>
    <property type="match status" value="3"/>
</dbReference>
<dbReference type="InterPro" id="IPR001227">
    <property type="entry name" value="Ac_transferase_dom_sf"/>
</dbReference>
<dbReference type="Gene3D" id="6.10.140.1830">
    <property type="match status" value="3"/>
</dbReference>
<evidence type="ECO:0000256" key="6">
    <source>
        <dbReference type="ARBA" id="ARBA00023268"/>
    </source>
</evidence>
<evidence type="ECO:0000259" key="9">
    <source>
        <dbReference type="PROSITE" id="PS50075"/>
    </source>
</evidence>
<feature type="region of interest" description="Disordered" evidence="8">
    <location>
        <begin position="1122"/>
        <end position="1142"/>
    </location>
</feature>
<dbReference type="Proteomes" id="UP001500751">
    <property type="component" value="Unassembled WGS sequence"/>
</dbReference>
<dbReference type="InterPro" id="IPR020806">
    <property type="entry name" value="PKS_PP-bd"/>
</dbReference>
<dbReference type="PANTHER" id="PTHR43775">
    <property type="entry name" value="FATTY ACID SYNTHASE"/>
    <property type="match status" value="1"/>
</dbReference>
<keyword evidence="3" id="KW-0597">Phosphoprotein</keyword>
<dbReference type="InterPro" id="IPR013968">
    <property type="entry name" value="PKS_KR"/>
</dbReference>
<dbReference type="NCBIfam" id="NF045894">
    <property type="entry name" value="PKS_plus_SDR"/>
    <property type="match status" value="3"/>
</dbReference>
<dbReference type="Gene3D" id="3.30.70.3290">
    <property type="match status" value="3"/>
</dbReference>
<feature type="domain" description="Carrier" evidence="9">
    <location>
        <begin position="3146"/>
        <end position="3221"/>
    </location>
</feature>
<dbReference type="InterPro" id="IPR014043">
    <property type="entry name" value="Acyl_transferase_dom"/>
</dbReference>
<keyword evidence="2" id="KW-0596">Phosphopantetheine</keyword>
<gene>
    <name evidence="11" type="ORF">GCM10009839_51590</name>
</gene>
<dbReference type="Pfam" id="PF08990">
    <property type="entry name" value="Docking"/>
    <property type="match status" value="1"/>
</dbReference>